<feature type="compositionally biased region" description="Acidic residues" evidence="1">
    <location>
        <begin position="90"/>
        <end position="125"/>
    </location>
</feature>
<evidence type="ECO:0000313" key="2">
    <source>
        <dbReference type="EMBL" id="CAK6971827.1"/>
    </source>
</evidence>
<feature type="region of interest" description="Disordered" evidence="1">
    <location>
        <begin position="90"/>
        <end position="243"/>
    </location>
</feature>
<feature type="compositionally biased region" description="Pro residues" evidence="1">
    <location>
        <begin position="158"/>
        <end position="174"/>
    </location>
</feature>
<keyword evidence="3" id="KW-1185">Reference proteome</keyword>
<comment type="caution">
    <text evidence="2">The sequence shown here is derived from an EMBL/GenBank/DDBJ whole genome shotgun (WGS) entry which is preliminary data.</text>
</comment>
<sequence length="270" mass="29879">MAFVGPPFPGQHRLIGDAHQMDDGRPGAPVQLFIIERPAGDGLPELIRILEDEDHVVLPDYVSSDEEDWDVQVGIGVGAPLFFDNEEDIEVDSEEEEDEDGDDSEDWTSEDSGYESLLDDEEDEDFRPRSPLVQQLPPVDFWQGWREDYPPLHAGPPVAGPPVAGPPVAGPPVAGPLEPEEFAPPTPGLGSSMKRSREEDLYLEEERAKRPRWNCEENPEDPVPSASGPSTSSDLDSAPSTSSGLHFAFRRRLWDGPFSFSWRCEDSDSD</sequence>
<feature type="compositionally biased region" description="Basic and acidic residues" evidence="1">
    <location>
        <begin position="14"/>
        <end position="23"/>
    </location>
</feature>
<evidence type="ECO:0000313" key="3">
    <source>
        <dbReference type="Proteomes" id="UP001314229"/>
    </source>
</evidence>
<feature type="compositionally biased region" description="Low complexity" evidence="1">
    <location>
        <begin position="229"/>
        <end position="243"/>
    </location>
</feature>
<protein>
    <submittedName>
        <fullName evidence="2">Proline-, glutamic acid- and leucine-rich protein 1-like</fullName>
    </submittedName>
</protein>
<accession>A0AAV1PIQ8</accession>
<dbReference type="AlphaFoldDB" id="A0AAV1PIQ8"/>
<proteinExistence type="predicted"/>
<evidence type="ECO:0000256" key="1">
    <source>
        <dbReference type="SAM" id="MobiDB-lite"/>
    </source>
</evidence>
<reference evidence="2 3" key="1">
    <citation type="submission" date="2024-01" db="EMBL/GenBank/DDBJ databases">
        <authorList>
            <person name="Alioto T."/>
            <person name="Alioto T."/>
            <person name="Gomez Garrido J."/>
        </authorList>
    </citation>
    <scope>NUCLEOTIDE SEQUENCE [LARGE SCALE GENOMIC DNA]</scope>
</reference>
<gene>
    <name evidence="2" type="ORF">FSCOSCO3_A026778</name>
</gene>
<organism evidence="2 3">
    <name type="scientific">Scomber scombrus</name>
    <name type="common">Atlantic mackerel</name>
    <name type="synonym">Scomber vernalis</name>
    <dbReference type="NCBI Taxonomy" id="13677"/>
    <lineage>
        <taxon>Eukaryota</taxon>
        <taxon>Metazoa</taxon>
        <taxon>Chordata</taxon>
        <taxon>Craniata</taxon>
        <taxon>Vertebrata</taxon>
        <taxon>Euteleostomi</taxon>
        <taxon>Actinopterygii</taxon>
        <taxon>Neopterygii</taxon>
        <taxon>Teleostei</taxon>
        <taxon>Neoteleostei</taxon>
        <taxon>Acanthomorphata</taxon>
        <taxon>Pelagiaria</taxon>
        <taxon>Scombriformes</taxon>
        <taxon>Scombridae</taxon>
        <taxon>Scomber</taxon>
    </lineage>
</organism>
<dbReference type="EMBL" id="CAWUFR010000187">
    <property type="protein sequence ID" value="CAK6971827.1"/>
    <property type="molecule type" value="Genomic_DNA"/>
</dbReference>
<feature type="region of interest" description="Disordered" evidence="1">
    <location>
        <begin position="1"/>
        <end position="23"/>
    </location>
</feature>
<name>A0AAV1PIQ8_SCOSC</name>
<dbReference type="Proteomes" id="UP001314229">
    <property type="component" value="Unassembled WGS sequence"/>
</dbReference>
<feature type="compositionally biased region" description="Basic and acidic residues" evidence="1">
    <location>
        <begin position="195"/>
        <end position="208"/>
    </location>
</feature>